<keyword evidence="2" id="KW-1185">Reference proteome</keyword>
<dbReference type="EMBL" id="CP003639">
    <property type="protein sequence ID" value="AFM41127.1"/>
    <property type="molecule type" value="Genomic_DNA"/>
</dbReference>
<dbReference type="AlphaFoldDB" id="I4D5Q3"/>
<evidence type="ECO:0000313" key="2">
    <source>
        <dbReference type="Proteomes" id="UP000002892"/>
    </source>
</evidence>
<dbReference type="InterPro" id="IPR041881">
    <property type="entry name" value="PqqD_sf"/>
</dbReference>
<accession>I4D5Q3</accession>
<dbReference type="STRING" id="646529.Desaci_2164"/>
<dbReference type="HOGENOM" id="CLU_150513_0_0_9"/>
<organism evidence="1 2">
    <name type="scientific">Desulfosporosinus acidiphilus (strain DSM 22704 / JCM 16185 / SJ4)</name>
    <dbReference type="NCBI Taxonomy" id="646529"/>
    <lineage>
        <taxon>Bacteria</taxon>
        <taxon>Bacillati</taxon>
        <taxon>Bacillota</taxon>
        <taxon>Clostridia</taxon>
        <taxon>Eubacteriales</taxon>
        <taxon>Desulfitobacteriaceae</taxon>
        <taxon>Desulfosporosinus</taxon>
    </lineage>
</organism>
<proteinExistence type="predicted"/>
<sequence>MGEFMSSLKKKNKEDNYLCYIPWKQHQQWELRNGKVFLFFEHDKFVEKFARWLVKKPYISDVELDDLGSQVWSLIDGKCTVFEIGQKLQNLFGTEFDPKYQRLISYLNYLNKKGWILFKRGPQLQGD</sequence>
<dbReference type="eggNOG" id="ENOG50330XY">
    <property type="taxonomic scope" value="Bacteria"/>
</dbReference>
<dbReference type="InterPro" id="IPR008792">
    <property type="entry name" value="PQQD"/>
</dbReference>
<dbReference type="Gene3D" id="1.10.10.1150">
    <property type="entry name" value="Coenzyme PQQ synthesis protein D (PqqD)"/>
    <property type="match status" value="1"/>
</dbReference>
<evidence type="ECO:0000313" key="1">
    <source>
        <dbReference type="EMBL" id="AFM41127.1"/>
    </source>
</evidence>
<protein>
    <submittedName>
        <fullName evidence="1">Coenzyme PQQ synthesis protein D (PqqD)</fullName>
    </submittedName>
</protein>
<reference evidence="1 2" key="1">
    <citation type="journal article" date="2012" name="J. Bacteriol.">
        <title>Complete genome sequences of Desulfosporosinus orientis DSM765T, Desulfosporosinus youngiae DSM17734T, Desulfosporosinus meridiei DSM13257T, and Desulfosporosinus acidiphilus DSM22704T.</title>
        <authorList>
            <person name="Pester M."/>
            <person name="Brambilla E."/>
            <person name="Alazard D."/>
            <person name="Rattei T."/>
            <person name="Weinmaier T."/>
            <person name="Han J."/>
            <person name="Lucas S."/>
            <person name="Lapidus A."/>
            <person name="Cheng J.F."/>
            <person name="Goodwin L."/>
            <person name="Pitluck S."/>
            <person name="Peters L."/>
            <person name="Ovchinnikova G."/>
            <person name="Teshima H."/>
            <person name="Detter J.C."/>
            <person name="Han C.S."/>
            <person name="Tapia R."/>
            <person name="Land M.L."/>
            <person name="Hauser L."/>
            <person name="Kyrpides N.C."/>
            <person name="Ivanova N.N."/>
            <person name="Pagani I."/>
            <person name="Huntmann M."/>
            <person name="Wei C.L."/>
            <person name="Davenport K.W."/>
            <person name="Daligault H."/>
            <person name="Chain P.S."/>
            <person name="Chen A."/>
            <person name="Mavromatis K."/>
            <person name="Markowitz V."/>
            <person name="Szeto E."/>
            <person name="Mikhailova N."/>
            <person name="Pati A."/>
            <person name="Wagner M."/>
            <person name="Woyke T."/>
            <person name="Ollivier B."/>
            <person name="Klenk H.P."/>
            <person name="Spring S."/>
            <person name="Loy A."/>
        </authorList>
    </citation>
    <scope>NUCLEOTIDE SEQUENCE [LARGE SCALE GENOMIC DNA]</scope>
    <source>
        <strain evidence="2">DSM 22704 / JCM 16185 / SJ4</strain>
    </source>
</reference>
<dbReference type="Pfam" id="PF05402">
    <property type="entry name" value="PqqD"/>
    <property type="match status" value="1"/>
</dbReference>
<name>I4D5Q3_DESAJ</name>
<gene>
    <name evidence="1" type="ordered locus">Desaci_2164</name>
</gene>
<dbReference type="KEGG" id="dai:Desaci_2164"/>
<dbReference type="Proteomes" id="UP000002892">
    <property type="component" value="Chromosome"/>
</dbReference>